<evidence type="ECO:0000256" key="2">
    <source>
        <dbReference type="ARBA" id="ARBA00022801"/>
    </source>
</evidence>
<dbReference type="Proteomes" id="UP000003379">
    <property type="component" value="Unassembled WGS sequence"/>
</dbReference>
<evidence type="ECO:0000256" key="4">
    <source>
        <dbReference type="HAMAP-Rule" id="MF_01241"/>
    </source>
</evidence>
<dbReference type="Gene3D" id="3.40.50.1360">
    <property type="match status" value="1"/>
</dbReference>
<evidence type="ECO:0000256" key="3">
    <source>
        <dbReference type="ARBA" id="ARBA00023277"/>
    </source>
</evidence>
<organism evidence="7 10">
    <name type="scientific">Peptoanaerobacter stomatis</name>
    <dbReference type="NCBI Taxonomy" id="796937"/>
    <lineage>
        <taxon>Bacteria</taxon>
        <taxon>Bacillati</taxon>
        <taxon>Bacillota</taxon>
        <taxon>Clostridia</taxon>
        <taxon>Peptostreptococcales</taxon>
        <taxon>Filifactoraceae</taxon>
        <taxon>Peptoanaerobacter</taxon>
    </lineage>
</organism>
<dbReference type="STRING" id="796937.HMPREF9630_00039"/>
<dbReference type="GO" id="GO:0005975">
    <property type="term" value="P:carbohydrate metabolic process"/>
    <property type="evidence" value="ECO:0007669"/>
    <property type="project" value="InterPro"/>
</dbReference>
<dbReference type="PROSITE" id="PS01161">
    <property type="entry name" value="GLC_GALNAC_ISOMERASE"/>
    <property type="match status" value="1"/>
</dbReference>
<dbReference type="EC" id="3.5.99.6" evidence="4"/>
<dbReference type="GO" id="GO:0042802">
    <property type="term" value="F:identical protein binding"/>
    <property type="evidence" value="ECO:0007669"/>
    <property type="project" value="TreeGrafter"/>
</dbReference>
<evidence type="ECO:0000259" key="6">
    <source>
        <dbReference type="Pfam" id="PF01182"/>
    </source>
</evidence>
<comment type="catalytic activity">
    <reaction evidence="1 4">
        <text>alpha-D-glucosamine 6-phosphate + H2O = beta-D-fructose 6-phosphate + NH4(+)</text>
        <dbReference type="Rhea" id="RHEA:12172"/>
        <dbReference type="ChEBI" id="CHEBI:15377"/>
        <dbReference type="ChEBI" id="CHEBI:28938"/>
        <dbReference type="ChEBI" id="CHEBI:57634"/>
        <dbReference type="ChEBI" id="CHEBI:75989"/>
        <dbReference type="EC" id="3.5.99.6"/>
    </reaction>
</comment>
<dbReference type="RefSeq" id="WP_009524396.1">
    <property type="nucleotide sequence ID" value="NZ_JBQMYE010000008.1"/>
</dbReference>
<feature type="active site" description="Proton acceptor; for enolization step" evidence="4">
    <location>
        <position position="67"/>
    </location>
</feature>
<dbReference type="EMBL" id="AFZG01000041">
    <property type="protein sequence ID" value="EHL18737.1"/>
    <property type="molecule type" value="Genomic_DNA"/>
</dbReference>
<dbReference type="InterPro" id="IPR037171">
    <property type="entry name" value="NagB/RpiA_transferase-like"/>
</dbReference>
<dbReference type="Pfam" id="PF01182">
    <property type="entry name" value="Glucosamine_iso"/>
    <property type="match status" value="1"/>
</dbReference>
<dbReference type="HAMAP" id="MF_01241">
    <property type="entry name" value="GlcN6P_deamin"/>
    <property type="match status" value="1"/>
</dbReference>
<comment type="function">
    <text evidence="4">Catalyzes the reversible isomerization-deamination of glucosamine 6-phosphate (GlcN6P) to form fructose 6-phosphate (Fru6P) and ammonium ion.</text>
</comment>
<feature type="active site" description="For ring-opening step" evidence="4">
    <location>
        <position position="136"/>
    </location>
</feature>
<sequence length="241" mass="26769">MKIIRSATHFGSSKKASLEICRQVLIKKDSVLGFATGSSPMEIYKYLIQYYKEGLVTFKQVTAFNLDEYVGIEKTHPNSYAYFMKDNLFSHIDIDINKCNIENGLADDLEKECENYEKAIDSAGGIDLQILGIGTNGHIGFNEPSDKISAKTHIVKLTQSTIDSNSKYFSDMQMPTKAITMGIASIMKAKKIILIASGKEKAQAIYDSVYGEITPKMPASILRLHPDVSVYVDDEAGKFII</sequence>
<feature type="active site" description="Proton acceptor; for ring-opening step" evidence="4">
    <location>
        <position position="138"/>
    </location>
</feature>
<dbReference type="NCBIfam" id="TIGR00502">
    <property type="entry name" value="nagB"/>
    <property type="match status" value="1"/>
</dbReference>
<evidence type="ECO:0000313" key="10">
    <source>
        <dbReference type="Proteomes" id="UP000006437"/>
    </source>
</evidence>
<feature type="active site" description="For ring-opening step" evidence="4">
    <location>
        <position position="143"/>
    </location>
</feature>
<dbReference type="GO" id="GO:0019262">
    <property type="term" value="P:N-acetylneuraminate catabolic process"/>
    <property type="evidence" value="ECO:0007669"/>
    <property type="project" value="UniProtKB-UniRule"/>
</dbReference>
<gene>
    <name evidence="4" type="primary">nagB</name>
    <name evidence="8" type="ORF">HMPREF9628_00423</name>
    <name evidence="7" type="ORF">HMPREF9629_00159</name>
</gene>
<dbReference type="HOGENOM" id="CLU_049611_1_1_9"/>
<reference evidence="7 10" key="1">
    <citation type="submission" date="2011-08" db="EMBL/GenBank/DDBJ databases">
        <title>The Genome Sequence of Eubacteriaceae bacterium ACC19a.</title>
        <authorList>
            <consortium name="The Broad Institute Genome Sequencing Platform"/>
            <person name="Earl A."/>
            <person name="Ward D."/>
            <person name="Feldgarden M."/>
            <person name="Gevers D."/>
            <person name="Sizova M."/>
            <person name="Hazen A."/>
            <person name="Epstein S."/>
            <person name="Young S.K."/>
            <person name="Zeng Q."/>
            <person name="Gargeya S."/>
            <person name="Fitzgerald M."/>
            <person name="Haas B."/>
            <person name="Abouelleil A."/>
            <person name="Alvarado L."/>
            <person name="Arachchi H.M."/>
            <person name="Berlin A."/>
            <person name="Brown A."/>
            <person name="Chapman S.B."/>
            <person name="Chen Z."/>
            <person name="Dunbar C."/>
            <person name="Freedman E."/>
            <person name="Gearin G."/>
            <person name="Gellesch M."/>
            <person name="Goldberg J."/>
            <person name="Griggs A."/>
            <person name="Gujja S."/>
            <person name="Heiman D."/>
            <person name="Howarth C."/>
            <person name="Larson L."/>
            <person name="Lui A."/>
            <person name="MacDonald P.J.P."/>
            <person name="Montmayeur A."/>
            <person name="Murphy C."/>
            <person name="Neiman D."/>
            <person name="Pearson M."/>
            <person name="Priest M."/>
            <person name="Roberts A."/>
            <person name="Saif S."/>
            <person name="Shea T."/>
            <person name="Shenoy N."/>
            <person name="Sisk P."/>
            <person name="Stolte C."/>
            <person name="Sykes S."/>
            <person name="Wortman J."/>
            <person name="Nusbaum C."/>
            <person name="Birren B."/>
        </authorList>
    </citation>
    <scope>NUCLEOTIDE SEQUENCE [LARGE SCALE GENOMIC DNA]</scope>
    <source>
        <strain evidence="7 10">ACC19a</strain>
    </source>
</reference>
<dbReference type="InterPro" id="IPR004547">
    <property type="entry name" value="Glucosamine6P_isomerase"/>
</dbReference>
<dbReference type="FunFam" id="3.40.50.1360:FF:000003">
    <property type="entry name" value="Glucosamine-6-phosphate deaminase"/>
    <property type="match status" value="1"/>
</dbReference>
<evidence type="ECO:0000313" key="7">
    <source>
        <dbReference type="EMBL" id="EHL16917.1"/>
    </source>
</evidence>
<evidence type="ECO:0000256" key="1">
    <source>
        <dbReference type="ARBA" id="ARBA00000644"/>
    </source>
</evidence>
<comment type="caution">
    <text evidence="4">Lacks conserved residue(s) required for the propagation of feature annotation.</text>
</comment>
<keyword evidence="3 4" id="KW-0119">Carbohydrate metabolism</keyword>
<dbReference type="UniPathway" id="UPA00629">
    <property type="reaction ID" value="UER00684"/>
</dbReference>
<evidence type="ECO:0000256" key="5">
    <source>
        <dbReference type="SAM" id="Coils"/>
    </source>
</evidence>
<dbReference type="GO" id="GO:0004342">
    <property type="term" value="F:glucosamine-6-phosphate deaminase activity"/>
    <property type="evidence" value="ECO:0007669"/>
    <property type="project" value="UniProtKB-UniRule"/>
</dbReference>
<accession>G9WXS0</accession>
<evidence type="ECO:0000313" key="9">
    <source>
        <dbReference type="Proteomes" id="UP000003379"/>
    </source>
</evidence>
<comment type="pathway">
    <text evidence="4">Amino-sugar metabolism; N-acetylneuraminate degradation; D-fructose 6-phosphate from N-acetylneuraminate: step 5/5.</text>
</comment>
<dbReference type="PATRIC" id="fig|796937.3.peg.164"/>
<comment type="similarity">
    <text evidence="4">Belongs to the glucosamine/galactosamine-6-phosphate isomerase family. NagB subfamily.</text>
</comment>
<evidence type="ECO:0000313" key="8">
    <source>
        <dbReference type="EMBL" id="EHL18737.1"/>
    </source>
</evidence>
<dbReference type="GO" id="GO:0006043">
    <property type="term" value="P:glucosamine catabolic process"/>
    <property type="evidence" value="ECO:0007669"/>
    <property type="project" value="TreeGrafter"/>
</dbReference>
<accession>G9XE79</accession>
<dbReference type="PANTHER" id="PTHR11280">
    <property type="entry name" value="GLUCOSAMINE-6-PHOSPHATE ISOMERASE"/>
    <property type="match status" value="1"/>
</dbReference>
<dbReference type="InterPro" id="IPR006148">
    <property type="entry name" value="Glc/Gal-6P_isomerase"/>
</dbReference>
<dbReference type="AlphaFoldDB" id="G9WXS0"/>
<keyword evidence="2 4" id="KW-0378">Hydrolase</keyword>
<name>G9WXS0_9FIRM</name>
<dbReference type="CDD" id="cd01399">
    <property type="entry name" value="GlcN6P_deaminase"/>
    <property type="match status" value="1"/>
</dbReference>
<feature type="coiled-coil region" evidence="5">
    <location>
        <begin position="99"/>
        <end position="126"/>
    </location>
</feature>
<dbReference type="GO" id="GO:0005737">
    <property type="term" value="C:cytoplasm"/>
    <property type="evidence" value="ECO:0007669"/>
    <property type="project" value="TreeGrafter"/>
</dbReference>
<dbReference type="GO" id="GO:0006046">
    <property type="term" value="P:N-acetylglucosamine catabolic process"/>
    <property type="evidence" value="ECO:0007669"/>
    <property type="project" value="UniProtKB-UniRule"/>
</dbReference>
<dbReference type="Proteomes" id="UP000006437">
    <property type="component" value="Unassembled WGS sequence"/>
</dbReference>
<dbReference type="EMBL" id="AFZE01000001">
    <property type="protein sequence ID" value="EHL16917.1"/>
    <property type="molecule type" value="Genomic_DNA"/>
</dbReference>
<feature type="domain" description="Glucosamine/galactosamine-6-phosphate isomerase" evidence="6">
    <location>
        <begin position="29"/>
        <end position="223"/>
    </location>
</feature>
<protein>
    <recommendedName>
        <fullName evidence="4">Glucosamine-6-phosphate deaminase</fullName>
        <ecNumber evidence="4">3.5.99.6</ecNumber>
    </recommendedName>
    <alternativeName>
        <fullName evidence="4">GlcN6P deaminase</fullName>
        <shortName evidence="4">GNPDA</shortName>
    </alternativeName>
    <alternativeName>
        <fullName evidence="4">Glucosamine-6-phosphate isomerase</fullName>
    </alternativeName>
</protein>
<dbReference type="SUPFAM" id="SSF100950">
    <property type="entry name" value="NagB/RpiA/CoA transferase-like"/>
    <property type="match status" value="1"/>
</dbReference>
<keyword evidence="7" id="KW-0413">Isomerase</keyword>
<keyword evidence="5" id="KW-0175">Coiled coil</keyword>
<reference evidence="8 9" key="2">
    <citation type="submission" date="2011-08" db="EMBL/GenBank/DDBJ databases">
        <title>The Genome Sequence of Eubacteriaceae bacterium CM5.</title>
        <authorList>
            <consortium name="The Broad Institute Genome Sequencing Platform"/>
            <person name="Earl A."/>
            <person name="Ward D."/>
            <person name="Feldgarden M."/>
            <person name="Gevers D."/>
            <person name="Sizova M."/>
            <person name="Hazen A."/>
            <person name="Epstein S."/>
            <person name="Young S.K."/>
            <person name="Zeng Q."/>
            <person name="Gargeya S."/>
            <person name="Fitzgerald M."/>
            <person name="Haas B."/>
            <person name="Abouelleil A."/>
            <person name="Alvarado L."/>
            <person name="Arachchi H.M."/>
            <person name="Berlin A."/>
            <person name="Brown A."/>
            <person name="Chapman S.B."/>
            <person name="Chen Z."/>
            <person name="Dunbar C."/>
            <person name="Freedman E."/>
            <person name="Gearin G."/>
            <person name="Gellesch M."/>
            <person name="Goldberg J."/>
            <person name="Griggs A."/>
            <person name="Gujja S."/>
            <person name="Heiman D."/>
            <person name="Howarth C."/>
            <person name="Larson L."/>
            <person name="Lui A."/>
            <person name="MacDonald P.J.P."/>
            <person name="Montmayeur A."/>
            <person name="Murphy C."/>
            <person name="Neiman D."/>
            <person name="Pearson M."/>
            <person name="Priest M."/>
            <person name="Roberts A."/>
            <person name="Saif S."/>
            <person name="Shea T."/>
            <person name="Shenoy N."/>
            <person name="Sisk P."/>
            <person name="Stolte C."/>
            <person name="Sykes S."/>
            <person name="Wortman J."/>
            <person name="Nusbaum C."/>
            <person name="Birren B."/>
        </authorList>
    </citation>
    <scope>NUCLEOTIDE SEQUENCE [LARGE SCALE GENOMIC DNA]</scope>
    <source>
        <strain evidence="8 9">CM5</strain>
    </source>
</reference>
<dbReference type="InterPro" id="IPR018321">
    <property type="entry name" value="Glucosamine6P_isomerase_CS"/>
</dbReference>
<dbReference type="GO" id="GO:0016853">
    <property type="term" value="F:isomerase activity"/>
    <property type="evidence" value="ECO:0007669"/>
    <property type="project" value="UniProtKB-KW"/>
</dbReference>
<proteinExistence type="inferred from homology"/>
<dbReference type="PANTHER" id="PTHR11280:SF5">
    <property type="entry name" value="GLUCOSAMINE-6-PHOSPHATE ISOMERASE"/>
    <property type="match status" value="1"/>
</dbReference>
<comment type="caution">
    <text evidence="7">The sequence shown here is derived from an EMBL/GenBank/DDBJ whole genome shotgun (WGS) entry which is preliminary data.</text>
</comment>